<evidence type="ECO:0000313" key="2">
    <source>
        <dbReference type="Proteomes" id="UP000279760"/>
    </source>
</evidence>
<organism evidence="1 2">
    <name type="scientific">Vibrio mediterranei</name>
    <dbReference type="NCBI Taxonomy" id="689"/>
    <lineage>
        <taxon>Bacteria</taxon>
        <taxon>Pseudomonadati</taxon>
        <taxon>Pseudomonadota</taxon>
        <taxon>Gammaproteobacteria</taxon>
        <taxon>Vibrionales</taxon>
        <taxon>Vibrionaceae</taxon>
        <taxon>Vibrio</taxon>
    </lineage>
</organism>
<geneLocation type="plasmid" evidence="1">
    <name>unnamed</name>
</geneLocation>
<gene>
    <name evidence="1" type="ORF">ECB94_26945</name>
</gene>
<dbReference type="Proteomes" id="UP000279760">
    <property type="component" value="Plasmid unnamed"/>
</dbReference>
<dbReference type="AlphaFoldDB" id="A0A3G4VJH4"/>
<keyword evidence="1" id="KW-0614">Plasmid</keyword>
<proteinExistence type="predicted"/>
<name>A0A3G4VJH4_9VIBR</name>
<accession>A0A3G4VJH4</accession>
<sequence>MQIKKDFEYYKNLHSLVSHALLHLLFQVSTSSRYVPVTRRNEILLKYLKPKLNDKALLNIKKDIKLMIQTARSKGSNLEMKLYEINEKAKQTKIAGAEKLYSLLVYLYDEERIESRLFEEGQAAEPGILYLLEQHIEHCFDHDDSQVAPLSMLIQLERAPELIDVINRHGWFIGEMKEWNSDTFQAHLLLHPVTKH</sequence>
<dbReference type="Pfam" id="PF11140">
    <property type="entry name" value="DUF2913"/>
    <property type="match status" value="1"/>
</dbReference>
<protein>
    <submittedName>
        <fullName evidence="1">DUF2913 family protein</fullName>
    </submittedName>
</protein>
<reference evidence="1 2" key="1">
    <citation type="submission" date="2018-11" db="EMBL/GenBank/DDBJ databases">
        <title>Complete Genome Sequence of Vbrio mediterranei 117-T6: a Potential Pathogen Bacteria Isolated from the Conchocelis of Pyropia.</title>
        <authorList>
            <person name="Liu Q."/>
        </authorList>
    </citation>
    <scope>NUCLEOTIDE SEQUENCE [LARGE SCALE GENOMIC DNA]</scope>
    <source>
        <strain evidence="1 2">117-T6</strain>
        <plasmid evidence="1 2">unnamed</plasmid>
    </source>
</reference>
<dbReference type="RefSeq" id="WP_124942259.1">
    <property type="nucleotide sequence ID" value="NZ_CP033579.1"/>
</dbReference>
<dbReference type="InterPro" id="IPR021316">
    <property type="entry name" value="DUF2913"/>
</dbReference>
<dbReference type="EMBL" id="CP033579">
    <property type="protein sequence ID" value="AYV24963.1"/>
    <property type="molecule type" value="Genomic_DNA"/>
</dbReference>
<evidence type="ECO:0000313" key="1">
    <source>
        <dbReference type="EMBL" id="AYV24963.1"/>
    </source>
</evidence>